<keyword evidence="1" id="KW-0472">Membrane</keyword>
<keyword evidence="3" id="KW-1185">Reference proteome</keyword>
<feature type="transmembrane region" description="Helical" evidence="1">
    <location>
        <begin position="586"/>
        <end position="613"/>
    </location>
</feature>
<dbReference type="AlphaFoldDB" id="A0A1Y2HKW1"/>
<evidence type="ECO:0000313" key="2">
    <source>
        <dbReference type="EMBL" id="ORZ35206.1"/>
    </source>
</evidence>
<name>A0A1Y2HKW1_9FUNG</name>
<evidence type="ECO:0000313" key="3">
    <source>
        <dbReference type="Proteomes" id="UP000193411"/>
    </source>
</evidence>
<organism evidence="2 3">
    <name type="scientific">Catenaria anguillulae PL171</name>
    <dbReference type="NCBI Taxonomy" id="765915"/>
    <lineage>
        <taxon>Eukaryota</taxon>
        <taxon>Fungi</taxon>
        <taxon>Fungi incertae sedis</taxon>
        <taxon>Blastocladiomycota</taxon>
        <taxon>Blastocladiomycetes</taxon>
        <taxon>Blastocladiales</taxon>
        <taxon>Catenariaceae</taxon>
        <taxon>Catenaria</taxon>
    </lineage>
</organism>
<protein>
    <submittedName>
        <fullName evidence="2">Uncharacterized protein</fullName>
    </submittedName>
</protein>
<gene>
    <name evidence="2" type="ORF">BCR44DRAFT_332502</name>
</gene>
<reference evidence="2 3" key="1">
    <citation type="submission" date="2016-07" db="EMBL/GenBank/DDBJ databases">
        <title>Pervasive Adenine N6-methylation of Active Genes in Fungi.</title>
        <authorList>
            <consortium name="DOE Joint Genome Institute"/>
            <person name="Mondo S.J."/>
            <person name="Dannebaum R.O."/>
            <person name="Kuo R.C."/>
            <person name="Labutti K."/>
            <person name="Haridas S."/>
            <person name="Kuo A."/>
            <person name="Salamov A."/>
            <person name="Ahrendt S.R."/>
            <person name="Lipzen A."/>
            <person name="Sullivan W."/>
            <person name="Andreopoulos W.B."/>
            <person name="Clum A."/>
            <person name="Lindquist E."/>
            <person name="Daum C."/>
            <person name="Ramamoorthy G.K."/>
            <person name="Gryganskyi A."/>
            <person name="Culley D."/>
            <person name="Magnuson J.K."/>
            <person name="James T.Y."/>
            <person name="O'Malley M.A."/>
            <person name="Stajich J.E."/>
            <person name="Spatafora J.W."/>
            <person name="Visel A."/>
            <person name="Grigoriev I.V."/>
        </authorList>
    </citation>
    <scope>NUCLEOTIDE SEQUENCE [LARGE SCALE GENOMIC DNA]</scope>
    <source>
        <strain evidence="2 3">PL171</strain>
    </source>
</reference>
<accession>A0A1Y2HKW1</accession>
<keyword evidence="1" id="KW-0812">Transmembrane</keyword>
<sequence length="642" mass="69146">MKVGNTYVRGSGTGRTSTCIGVEALSDDGFDICVCGQMTVAIQTARPQAVSRQMRLLWWRQGETHPPWFEARLRALWPGPGGRQDLALLLLDLVLPAGWWPWCFRVPAEGLMHKTVSGRRASHVSYVSCLAHSECNEQGVTPSINISKLIMNTNGPAQPDLSYSPSDYALDKAVPLHYVVDPSLPSSVPLLGRPVPLADLFPVFSTSSLIQKSPETPIPIVQLCDASEGGYFASGPGSSTTSLSICVMDSCKDQLAQLVATKASYEALVHSASDDMAGGGAQVVKHFNSCTLFYCFVFMAWSSISSFVESMGHTDNALEECSILNCPTEYFVSRSSLCISLRHPFFTQRNIFLPSLPPDYPSNITSLSNVANSQVLADHHNQVRTRSPPSRLGFSGSIFDLGVSLPALPLGFPCDPARTDQSSGIILPPTTIGDADPNARTRSSYVTETGTWVSYGDNSQWTLAYNATPGHAGAHVWMVKSTVMRPGMDGLGASGAGWLRETLASVPANVYSLGHCPKSTGQVARSKLTGEPCAGSIECVFSMCVEGKCAAAAGGKQIGSVVDALASMRDTRVGRMDRANRATAQWWMWLVGGVVGALIVVRIAQLVVTRWWVRRRAEKAGVRAREEADVPRLETVVEVTVT</sequence>
<keyword evidence="1" id="KW-1133">Transmembrane helix</keyword>
<dbReference type="Proteomes" id="UP000193411">
    <property type="component" value="Unassembled WGS sequence"/>
</dbReference>
<comment type="caution">
    <text evidence="2">The sequence shown here is derived from an EMBL/GenBank/DDBJ whole genome shotgun (WGS) entry which is preliminary data.</text>
</comment>
<proteinExistence type="predicted"/>
<dbReference type="EMBL" id="MCFL01000023">
    <property type="protein sequence ID" value="ORZ35206.1"/>
    <property type="molecule type" value="Genomic_DNA"/>
</dbReference>
<evidence type="ECO:0000256" key="1">
    <source>
        <dbReference type="SAM" id="Phobius"/>
    </source>
</evidence>